<dbReference type="GO" id="GO:0006508">
    <property type="term" value="P:proteolysis"/>
    <property type="evidence" value="ECO:0007669"/>
    <property type="project" value="UniProtKB-KW"/>
</dbReference>
<sequence>MELLMPREKLSLYGAKSLSDHELLAIFLRTGIKGCNVLQLSELVLKEFGSLRGLLSADEKQFCAIKGLGKTQFIQLNAVMEMAKRYLLENLMFQPTFTDPETVRLFLQAELSGEEREVFLVLFLDNQHKLIKKDQLFSGTINAAAVYPREIIKAALYCNSSALILAHNHPSGEVLPSDSDKMITRKIVEAAELMEMRILDHFIVGKNRCFSFAENGLI</sequence>
<dbReference type="InterPro" id="IPR010994">
    <property type="entry name" value="RuvA_2-like"/>
</dbReference>
<dbReference type="Proteomes" id="UP000255264">
    <property type="component" value="Unassembled WGS sequence"/>
</dbReference>
<gene>
    <name evidence="8" type="primary">ykfG_1</name>
    <name evidence="8" type="ORF">NCTC13335_00248</name>
</gene>
<dbReference type="RefSeq" id="WP_115002561.1">
    <property type="nucleotide sequence ID" value="NZ_UGHS01000001.1"/>
</dbReference>
<evidence type="ECO:0000313" key="9">
    <source>
        <dbReference type="Proteomes" id="UP000255264"/>
    </source>
</evidence>
<dbReference type="NCBIfam" id="TIGR00608">
    <property type="entry name" value="radc"/>
    <property type="match status" value="1"/>
</dbReference>
<dbReference type="InterPro" id="IPR037518">
    <property type="entry name" value="MPN"/>
</dbReference>
<comment type="similarity">
    <text evidence="6">Belongs to the UPF0758 family.</text>
</comment>
<dbReference type="InterPro" id="IPR025657">
    <property type="entry name" value="RadC_JAB"/>
</dbReference>
<dbReference type="NCBIfam" id="NF000642">
    <property type="entry name" value="PRK00024.1"/>
    <property type="match status" value="1"/>
</dbReference>
<keyword evidence="3" id="KW-0378">Hydrolase</keyword>
<keyword evidence="2" id="KW-0479">Metal-binding</keyword>
<keyword evidence="1" id="KW-0645">Protease</keyword>
<feature type="domain" description="MPN" evidence="7">
    <location>
        <begin position="96"/>
        <end position="218"/>
    </location>
</feature>
<reference evidence="8 9" key="1">
    <citation type="submission" date="2018-06" db="EMBL/GenBank/DDBJ databases">
        <authorList>
            <consortium name="Pathogen Informatics"/>
            <person name="Doyle S."/>
        </authorList>
    </citation>
    <scope>NUCLEOTIDE SEQUENCE [LARGE SCALE GENOMIC DNA]</scope>
    <source>
        <strain evidence="8 9">NCTC13335</strain>
    </source>
</reference>
<dbReference type="Pfam" id="PF20582">
    <property type="entry name" value="UPF0758_N"/>
    <property type="match status" value="1"/>
</dbReference>
<dbReference type="EMBL" id="UGHS01000001">
    <property type="protein sequence ID" value="STO92425.1"/>
    <property type="molecule type" value="Genomic_DNA"/>
</dbReference>
<dbReference type="InterPro" id="IPR020891">
    <property type="entry name" value="UPF0758_CS"/>
</dbReference>
<evidence type="ECO:0000256" key="2">
    <source>
        <dbReference type="ARBA" id="ARBA00022723"/>
    </source>
</evidence>
<dbReference type="PROSITE" id="PS50249">
    <property type="entry name" value="MPN"/>
    <property type="match status" value="1"/>
</dbReference>
<dbReference type="CDD" id="cd08071">
    <property type="entry name" value="MPN_DUF2466"/>
    <property type="match status" value="1"/>
</dbReference>
<dbReference type="PANTHER" id="PTHR30471:SF3">
    <property type="entry name" value="UPF0758 PROTEIN YEES-RELATED"/>
    <property type="match status" value="1"/>
</dbReference>
<dbReference type="GO" id="GO:0046872">
    <property type="term" value="F:metal ion binding"/>
    <property type="evidence" value="ECO:0007669"/>
    <property type="project" value="UniProtKB-KW"/>
</dbReference>
<keyword evidence="9" id="KW-1185">Reference proteome</keyword>
<evidence type="ECO:0000256" key="6">
    <source>
        <dbReference type="RuleBase" id="RU003797"/>
    </source>
</evidence>
<evidence type="ECO:0000256" key="1">
    <source>
        <dbReference type="ARBA" id="ARBA00022670"/>
    </source>
</evidence>
<dbReference type="OrthoDB" id="9804482at2"/>
<protein>
    <submittedName>
        <fullName evidence="8">Protein associated with replication fork</fullName>
    </submittedName>
</protein>
<evidence type="ECO:0000313" key="8">
    <source>
        <dbReference type="EMBL" id="STO92425.1"/>
    </source>
</evidence>
<evidence type="ECO:0000256" key="4">
    <source>
        <dbReference type="ARBA" id="ARBA00022833"/>
    </source>
</evidence>
<keyword evidence="4" id="KW-0862">Zinc</keyword>
<dbReference type="InterPro" id="IPR001405">
    <property type="entry name" value="UPF0758"/>
</dbReference>
<accession>A0A377IW09</accession>
<dbReference type="InterPro" id="IPR046778">
    <property type="entry name" value="UPF0758_N"/>
</dbReference>
<dbReference type="GO" id="GO:0008237">
    <property type="term" value="F:metallopeptidase activity"/>
    <property type="evidence" value="ECO:0007669"/>
    <property type="project" value="UniProtKB-KW"/>
</dbReference>
<evidence type="ECO:0000256" key="3">
    <source>
        <dbReference type="ARBA" id="ARBA00022801"/>
    </source>
</evidence>
<dbReference type="Pfam" id="PF04002">
    <property type="entry name" value="RadC"/>
    <property type="match status" value="1"/>
</dbReference>
<keyword evidence="5" id="KW-0482">Metalloprotease</keyword>
<dbReference type="AlphaFoldDB" id="A0A377IW09"/>
<dbReference type="SUPFAM" id="SSF47781">
    <property type="entry name" value="RuvA domain 2-like"/>
    <property type="match status" value="1"/>
</dbReference>
<dbReference type="PROSITE" id="PS01302">
    <property type="entry name" value="UPF0758"/>
    <property type="match status" value="1"/>
</dbReference>
<name>A0A377IW09_9PAST</name>
<evidence type="ECO:0000259" key="7">
    <source>
        <dbReference type="PROSITE" id="PS50249"/>
    </source>
</evidence>
<organism evidence="8 9">
    <name type="scientific">Haemophilus pittmaniae</name>
    <dbReference type="NCBI Taxonomy" id="249188"/>
    <lineage>
        <taxon>Bacteria</taxon>
        <taxon>Pseudomonadati</taxon>
        <taxon>Pseudomonadota</taxon>
        <taxon>Gammaproteobacteria</taxon>
        <taxon>Pasteurellales</taxon>
        <taxon>Pasteurellaceae</taxon>
        <taxon>Haemophilus</taxon>
    </lineage>
</organism>
<dbReference type="PANTHER" id="PTHR30471">
    <property type="entry name" value="DNA REPAIR PROTEIN RADC"/>
    <property type="match status" value="1"/>
</dbReference>
<dbReference type="Gene3D" id="3.40.140.10">
    <property type="entry name" value="Cytidine Deaminase, domain 2"/>
    <property type="match status" value="1"/>
</dbReference>
<evidence type="ECO:0000256" key="5">
    <source>
        <dbReference type="ARBA" id="ARBA00023049"/>
    </source>
</evidence>
<proteinExistence type="inferred from homology"/>